<keyword evidence="7" id="KW-0902">Two-component regulatory system</keyword>
<accession>A0A076MWT1</accession>
<dbReference type="Gene3D" id="3.30.565.10">
    <property type="entry name" value="Histidine kinase-like ATPase, C-terminal domain"/>
    <property type="match status" value="1"/>
</dbReference>
<gene>
    <name evidence="11" type="primary">liaS</name>
    <name evidence="11" type="ORF">AMETH_5101</name>
</gene>
<dbReference type="InterPro" id="IPR036890">
    <property type="entry name" value="HATPase_C_sf"/>
</dbReference>
<dbReference type="SUPFAM" id="SSF55874">
    <property type="entry name" value="ATPase domain of HSP90 chaperone/DNA topoisomerase II/histidine kinase"/>
    <property type="match status" value="1"/>
</dbReference>
<protein>
    <submittedName>
        <fullName evidence="11">Two-component system histidine kinase</fullName>
    </submittedName>
</protein>
<evidence type="ECO:0000256" key="3">
    <source>
        <dbReference type="ARBA" id="ARBA00022679"/>
    </source>
</evidence>
<keyword evidence="8 9" id="KW-0472">Membrane</keyword>
<feature type="domain" description="Histidine kinase/HSP90-like ATPase" evidence="10">
    <location>
        <begin position="339"/>
        <end position="425"/>
    </location>
</feature>
<organism evidence="11 12">
    <name type="scientific">Amycolatopsis methanolica 239</name>
    <dbReference type="NCBI Taxonomy" id="1068978"/>
    <lineage>
        <taxon>Bacteria</taxon>
        <taxon>Bacillati</taxon>
        <taxon>Actinomycetota</taxon>
        <taxon>Actinomycetes</taxon>
        <taxon>Pseudonocardiales</taxon>
        <taxon>Pseudonocardiaceae</taxon>
        <taxon>Amycolatopsis</taxon>
        <taxon>Amycolatopsis methanolica group</taxon>
    </lineage>
</organism>
<name>A0A076MWT1_AMYME</name>
<dbReference type="PANTHER" id="PTHR24421">
    <property type="entry name" value="NITRATE/NITRITE SENSOR PROTEIN NARX-RELATED"/>
    <property type="match status" value="1"/>
</dbReference>
<dbReference type="GO" id="GO:0000160">
    <property type="term" value="P:phosphorelay signal transduction system"/>
    <property type="evidence" value="ECO:0007669"/>
    <property type="project" value="UniProtKB-KW"/>
</dbReference>
<evidence type="ECO:0000256" key="6">
    <source>
        <dbReference type="ARBA" id="ARBA00022989"/>
    </source>
</evidence>
<evidence type="ECO:0000313" key="12">
    <source>
        <dbReference type="Proteomes" id="UP000062973"/>
    </source>
</evidence>
<keyword evidence="4 9" id="KW-0812">Transmembrane</keyword>
<dbReference type="PANTHER" id="PTHR24421:SF37">
    <property type="entry name" value="SENSOR HISTIDINE KINASE NARS"/>
    <property type="match status" value="1"/>
</dbReference>
<evidence type="ECO:0000313" key="11">
    <source>
        <dbReference type="EMBL" id="AIJ25193.1"/>
    </source>
</evidence>
<dbReference type="STRING" id="1068978.AMETH_5101"/>
<dbReference type="InterPro" id="IPR003594">
    <property type="entry name" value="HATPase_dom"/>
</dbReference>
<keyword evidence="6 9" id="KW-1133">Transmembrane helix</keyword>
<evidence type="ECO:0000259" key="10">
    <source>
        <dbReference type="Pfam" id="PF02518"/>
    </source>
</evidence>
<feature type="transmembrane region" description="Helical" evidence="9">
    <location>
        <begin position="176"/>
        <end position="198"/>
    </location>
</feature>
<evidence type="ECO:0000256" key="8">
    <source>
        <dbReference type="ARBA" id="ARBA00023136"/>
    </source>
</evidence>
<dbReference type="AlphaFoldDB" id="A0A076MWT1"/>
<dbReference type="InterPro" id="IPR050482">
    <property type="entry name" value="Sensor_HK_TwoCompSys"/>
</dbReference>
<keyword evidence="5 11" id="KW-0418">Kinase</keyword>
<proteinExistence type="predicted"/>
<keyword evidence="12" id="KW-1185">Reference proteome</keyword>
<dbReference type="RefSeq" id="WP_017984033.1">
    <property type="nucleotide sequence ID" value="NZ_AQUL01000001.1"/>
</dbReference>
<dbReference type="KEGG" id="amq:AMETH_5101"/>
<evidence type="ECO:0000256" key="7">
    <source>
        <dbReference type="ARBA" id="ARBA00023012"/>
    </source>
</evidence>
<keyword evidence="2" id="KW-1003">Cell membrane</keyword>
<dbReference type="CDD" id="cd16917">
    <property type="entry name" value="HATPase_UhpB-NarQ-NarX-like"/>
    <property type="match status" value="1"/>
</dbReference>
<evidence type="ECO:0000256" key="4">
    <source>
        <dbReference type="ARBA" id="ARBA00022692"/>
    </source>
</evidence>
<dbReference type="GO" id="GO:0016301">
    <property type="term" value="F:kinase activity"/>
    <property type="evidence" value="ECO:0007669"/>
    <property type="project" value="UniProtKB-KW"/>
</dbReference>
<dbReference type="OrthoDB" id="3534981at2"/>
<feature type="transmembrane region" description="Helical" evidence="9">
    <location>
        <begin position="62"/>
        <end position="82"/>
    </location>
</feature>
<evidence type="ECO:0000256" key="5">
    <source>
        <dbReference type="ARBA" id="ARBA00022777"/>
    </source>
</evidence>
<keyword evidence="3" id="KW-0808">Transferase</keyword>
<comment type="subcellular location">
    <subcellularLocation>
        <location evidence="1">Cell membrane</location>
        <topology evidence="1">Multi-pass membrane protein</topology>
    </subcellularLocation>
</comment>
<evidence type="ECO:0000256" key="9">
    <source>
        <dbReference type="SAM" id="Phobius"/>
    </source>
</evidence>
<dbReference type="PATRIC" id="fig|1068978.7.peg.5480"/>
<evidence type="ECO:0000256" key="2">
    <source>
        <dbReference type="ARBA" id="ARBA00022475"/>
    </source>
</evidence>
<evidence type="ECO:0000256" key="1">
    <source>
        <dbReference type="ARBA" id="ARBA00004651"/>
    </source>
</evidence>
<dbReference type="EMBL" id="CP009110">
    <property type="protein sequence ID" value="AIJ25193.1"/>
    <property type="molecule type" value="Genomic_DNA"/>
</dbReference>
<dbReference type="Proteomes" id="UP000062973">
    <property type="component" value="Chromosome"/>
</dbReference>
<dbReference type="HOGENOM" id="CLU_643470_0_0_11"/>
<feature type="transmembrane region" description="Helical" evidence="9">
    <location>
        <begin position="147"/>
        <end position="169"/>
    </location>
</feature>
<dbReference type="GO" id="GO:0005886">
    <property type="term" value="C:plasma membrane"/>
    <property type="evidence" value="ECO:0007669"/>
    <property type="project" value="UniProtKB-SubCell"/>
</dbReference>
<reference evidence="11 12" key="1">
    <citation type="submission" date="2014-07" db="EMBL/GenBank/DDBJ databases">
        <title>Whole Genome Sequence of the Amycolatopsis methanolica 239.</title>
        <authorList>
            <person name="Tang B."/>
        </authorList>
    </citation>
    <scope>NUCLEOTIDE SEQUENCE [LARGE SCALE GENOMIC DNA]</scope>
    <source>
        <strain evidence="11 12">239</strain>
    </source>
</reference>
<feature type="transmembrane region" description="Helical" evidence="9">
    <location>
        <begin position="210"/>
        <end position="232"/>
    </location>
</feature>
<dbReference type="Pfam" id="PF02518">
    <property type="entry name" value="HATPase_c"/>
    <property type="match status" value="1"/>
</dbReference>
<feature type="transmembrane region" description="Helical" evidence="9">
    <location>
        <begin position="88"/>
        <end position="110"/>
    </location>
</feature>
<sequence>MAANFLLTLLRKGAGVLASTPGELPAEIDDPEPVSALRRMGAVAASSTDGPRSSLMVRATRYAVLLPLVYRIGVLPIAWVWLVAAHGFVLSATVVAWVGVLANLTGLMWVLRVPDRSGRTTALLLAADLVFAVAAGVAVSATAPAELYWAAAWVPFLNLTGTVGLWTMCRGVPAGLALVVLGVPFQVGLLALGGQLSMWVPPLVSGTGTMLVAVVTAAGTLVLLGVATRLALAIGMRLGVAGERARTERALHDTVLQALEAMAMHRAGDPAAELDRVRAQARAQAAELRRGLGTPGGGGQGLAGELTGLATEMAREGLRAQLALSDLADDTLTEARRAAVRDAAREALRNTLKHAGTREVVMRLAEHDGGIAVVIRDHGVGYDEDARPAGFGVSSSMKARLTEAGGWCRIDSKPGHGTRVTLWVPR</sequence>
<feature type="transmembrane region" description="Helical" evidence="9">
    <location>
        <begin position="122"/>
        <end position="141"/>
    </location>
</feature>
<dbReference type="eggNOG" id="COG4585">
    <property type="taxonomic scope" value="Bacteria"/>
</dbReference>